<dbReference type="PROSITE" id="PS51819">
    <property type="entry name" value="VOC"/>
    <property type="match status" value="1"/>
</dbReference>
<evidence type="ECO:0000259" key="1">
    <source>
        <dbReference type="PROSITE" id="PS51819"/>
    </source>
</evidence>
<keyword evidence="3" id="KW-1185">Reference proteome</keyword>
<keyword evidence="2" id="KW-0560">Oxidoreductase</keyword>
<dbReference type="SUPFAM" id="SSF54593">
    <property type="entry name" value="Glyoxalase/Bleomycin resistance protein/Dihydroxybiphenyl dioxygenase"/>
    <property type="match status" value="1"/>
</dbReference>
<dbReference type="Gene3D" id="3.10.180.10">
    <property type="entry name" value="2,3-Dihydroxybiphenyl 1,2-Dioxygenase, domain 1"/>
    <property type="match status" value="1"/>
</dbReference>
<evidence type="ECO:0000313" key="2">
    <source>
        <dbReference type="EMBL" id="NYI86401.1"/>
    </source>
</evidence>
<evidence type="ECO:0000313" key="3">
    <source>
        <dbReference type="Proteomes" id="UP000587002"/>
    </source>
</evidence>
<proteinExistence type="predicted"/>
<protein>
    <submittedName>
        <fullName evidence="2">Catechol 2,3-dioxygenase-like lactoylglutathione lyase family enzyme</fullName>
    </submittedName>
</protein>
<dbReference type="GO" id="GO:0051213">
    <property type="term" value="F:dioxygenase activity"/>
    <property type="evidence" value="ECO:0007669"/>
    <property type="project" value="UniProtKB-KW"/>
</dbReference>
<sequence>MKLRLHHVNVVSDDMEELHSFYRDVLGLETAPLPPMIEHLGHQNDRTESEDDGKWKANVAFFNADGKDELQIHAGRRQAYLGARMGHAINPLLTGHFAFRTDDLDAVRKHLTEAGIPFSDYGEWAVKDWDQIFLTDPAGNVIEIHEVMS</sequence>
<dbReference type="GO" id="GO:0016829">
    <property type="term" value="F:lyase activity"/>
    <property type="evidence" value="ECO:0007669"/>
    <property type="project" value="UniProtKB-KW"/>
</dbReference>
<dbReference type="InterPro" id="IPR004360">
    <property type="entry name" value="Glyas_Fos-R_dOase_dom"/>
</dbReference>
<feature type="domain" description="VOC" evidence="1">
    <location>
        <begin position="4"/>
        <end position="147"/>
    </location>
</feature>
<dbReference type="AlphaFoldDB" id="A0A853AUU5"/>
<dbReference type="Pfam" id="PF00903">
    <property type="entry name" value="Glyoxalase"/>
    <property type="match status" value="1"/>
</dbReference>
<dbReference type="RefSeq" id="WP_179724170.1">
    <property type="nucleotide sequence ID" value="NZ_BAABFH010000001.1"/>
</dbReference>
<keyword evidence="2" id="KW-0223">Dioxygenase</keyword>
<reference evidence="2 3" key="1">
    <citation type="submission" date="2020-07" db="EMBL/GenBank/DDBJ databases">
        <title>Sequencing the genomes of 1000 actinobacteria strains.</title>
        <authorList>
            <person name="Klenk H.-P."/>
        </authorList>
    </citation>
    <scope>NUCLEOTIDE SEQUENCE [LARGE SCALE GENOMIC DNA]</scope>
    <source>
        <strain evidence="2 3">DSM 44065</strain>
    </source>
</reference>
<dbReference type="EMBL" id="JACCFJ010000001">
    <property type="protein sequence ID" value="NYI86401.1"/>
    <property type="molecule type" value="Genomic_DNA"/>
</dbReference>
<name>A0A853AUU5_9PSEU</name>
<dbReference type="InterPro" id="IPR029068">
    <property type="entry name" value="Glyas_Bleomycin-R_OHBP_Dase"/>
</dbReference>
<dbReference type="InterPro" id="IPR037523">
    <property type="entry name" value="VOC_core"/>
</dbReference>
<dbReference type="Proteomes" id="UP000587002">
    <property type="component" value="Unassembled WGS sequence"/>
</dbReference>
<gene>
    <name evidence="2" type="ORF">HNR68_005031</name>
</gene>
<accession>A0A853AUU5</accession>
<comment type="caution">
    <text evidence="2">The sequence shown here is derived from an EMBL/GenBank/DDBJ whole genome shotgun (WGS) entry which is preliminary data.</text>
</comment>
<keyword evidence="2" id="KW-0456">Lyase</keyword>
<organism evidence="2 3">
    <name type="scientific">Saccharopolyspora hordei</name>
    <dbReference type="NCBI Taxonomy" id="1838"/>
    <lineage>
        <taxon>Bacteria</taxon>
        <taxon>Bacillati</taxon>
        <taxon>Actinomycetota</taxon>
        <taxon>Actinomycetes</taxon>
        <taxon>Pseudonocardiales</taxon>
        <taxon>Pseudonocardiaceae</taxon>
        <taxon>Saccharopolyspora</taxon>
    </lineage>
</organism>